<dbReference type="PANTHER" id="PTHR14428:SF5">
    <property type="entry name" value="NUCLEOLAR COMPLEX PROTEIN 3 HOMOLOG"/>
    <property type="match status" value="1"/>
</dbReference>
<dbReference type="EMBL" id="BQXS01011867">
    <property type="protein sequence ID" value="GKT17657.1"/>
    <property type="molecule type" value="Genomic_DNA"/>
</dbReference>
<evidence type="ECO:0000256" key="1">
    <source>
        <dbReference type="SAM" id="MobiDB-lite"/>
    </source>
</evidence>
<feature type="non-terminal residue" evidence="2">
    <location>
        <position position="690"/>
    </location>
</feature>
<accession>A0ABQ5JUK3</accession>
<organism evidence="2 3">
    <name type="scientific">Aduncisulcus paluster</name>
    <dbReference type="NCBI Taxonomy" id="2918883"/>
    <lineage>
        <taxon>Eukaryota</taxon>
        <taxon>Metamonada</taxon>
        <taxon>Carpediemonas-like organisms</taxon>
        <taxon>Aduncisulcus</taxon>
    </lineage>
</organism>
<feature type="region of interest" description="Disordered" evidence="1">
    <location>
        <begin position="337"/>
        <end position="371"/>
    </location>
</feature>
<evidence type="ECO:0000313" key="3">
    <source>
        <dbReference type="Proteomes" id="UP001057375"/>
    </source>
</evidence>
<dbReference type="SUPFAM" id="SSF48371">
    <property type="entry name" value="ARM repeat"/>
    <property type="match status" value="1"/>
</dbReference>
<dbReference type="Proteomes" id="UP001057375">
    <property type="component" value="Unassembled WGS sequence"/>
</dbReference>
<proteinExistence type="predicted"/>
<sequence>MSKILSRELSTALNITQEKILKAQDTIVEICQDVSANPSNHPILAYLIEVAARGYVPPRKPSPQVDLSFIITGKQSKKTKKININPLTSGKERRDAEDLLASVSVPVPSRPVSSIISITALGSLALVYSDILPTARINVEKMEKDEEEKRKKGFRMSKEVSNKQRFLKALLEQYNYFLSLVMKFLTFSDTPDLKKTAIRILCQLLSSKPDFNYADVIVAHIYKYLADKDEEIRNIVQDTCRTLLEHSDTTGYITSELTREITQHIKRHPSSSPLFLRPFINIYLVKTTSRKNVSDKFHNIDPVSGQMNRALQAEKMEDRKQKRLKYARIEREEKEKLISKKDKQKYKKKMQEKKDSEEKRRKHEKQTSDKMEIKAQTLKGQELEAQSARDKCHARSLGMLYNCCSRIVTHHSSSPLFSACLYVFSTYAGFISPDYVFEVCRFIEANLTPCKDQQDEQQGRYVSGIYSSLSCSSLLDLILHCLAANIFAEKRAKERLVHRRQEEIERQGRKGKNAGNSSIDSINRFTSLSCHENIISVLYALSFSSYSRSDRDQKNAGIASSYDLCKKHSGLTSLMLCGNLDWLYWLEDIEDKEEEEKEEEEKEEREDGVILSSLKREEFVLSKEINGLSVEVLDDLRLLSFTAPPIQTLAAFVHRFCLVSCCSDASFIAFHLAHIAFSLFTLYPPMKYEL</sequence>
<reference evidence="2" key="1">
    <citation type="submission" date="2022-03" db="EMBL/GenBank/DDBJ databases">
        <title>Draft genome sequence of Aduncisulcus paluster, a free-living microaerophilic Fornicata.</title>
        <authorList>
            <person name="Yuyama I."/>
            <person name="Kume K."/>
            <person name="Tamura T."/>
            <person name="Inagaki Y."/>
            <person name="Hashimoto T."/>
        </authorList>
    </citation>
    <scope>NUCLEOTIDE SEQUENCE</scope>
    <source>
        <strain evidence="2">NY0171</strain>
    </source>
</reference>
<dbReference type="Gene3D" id="1.25.10.10">
    <property type="entry name" value="Leucine-rich Repeat Variant"/>
    <property type="match status" value="1"/>
</dbReference>
<dbReference type="InterPro" id="IPR016024">
    <property type="entry name" value="ARM-type_fold"/>
</dbReference>
<keyword evidence="3" id="KW-1185">Reference proteome</keyword>
<dbReference type="InterPro" id="IPR011989">
    <property type="entry name" value="ARM-like"/>
</dbReference>
<protein>
    <submittedName>
        <fullName evidence="2">Nucleolar complex-associated protein 3 like protein</fullName>
    </submittedName>
</protein>
<gene>
    <name evidence="2" type="ORF">ADUPG1_011153</name>
</gene>
<evidence type="ECO:0000313" key="2">
    <source>
        <dbReference type="EMBL" id="GKT17657.1"/>
    </source>
</evidence>
<dbReference type="InterPro" id="IPR016903">
    <property type="entry name" value="Nucleolar_cplx-assoc_3"/>
</dbReference>
<dbReference type="PANTHER" id="PTHR14428">
    <property type="entry name" value="NUCLEOLAR COMPLEX PROTEIN 3"/>
    <property type="match status" value="1"/>
</dbReference>
<name>A0ABQ5JUK3_9EUKA</name>
<comment type="caution">
    <text evidence="2">The sequence shown here is derived from an EMBL/GenBank/DDBJ whole genome shotgun (WGS) entry which is preliminary data.</text>
</comment>
<feature type="compositionally biased region" description="Basic residues" evidence="1">
    <location>
        <begin position="342"/>
        <end position="351"/>
    </location>
</feature>
<feature type="compositionally biased region" description="Basic and acidic residues" evidence="1">
    <location>
        <begin position="352"/>
        <end position="371"/>
    </location>
</feature>